<reference evidence="3 4" key="1">
    <citation type="submission" date="2019-03" db="EMBL/GenBank/DDBJ databases">
        <title>Genomic Encyclopedia of Type Strains, Phase III (KMG-III): the genomes of soil and plant-associated and newly described type strains.</title>
        <authorList>
            <person name="Whitman W."/>
        </authorList>
    </citation>
    <scope>NUCLEOTIDE SEQUENCE [LARGE SCALE GENOMIC DNA]</scope>
    <source>
        <strain evidence="3 4">CGMCC 1.12801</strain>
    </source>
</reference>
<feature type="signal peptide" evidence="1">
    <location>
        <begin position="1"/>
        <end position="19"/>
    </location>
</feature>
<protein>
    <submittedName>
        <fullName evidence="3">Peptidase S41-like protein</fullName>
    </submittedName>
</protein>
<dbReference type="GO" id="GO:0008236">
    <property type="term" value="F:serine-type peptidase activity"/>
    <property type="evidence" value="ECO:0007669"/>
    <property type="project" value="InterPro"/>
</dbReference>
<dbReference type="Pfam" id="PF03572">
    <property type="entry name" value="Peptidase_S41"/>
    <property type="match status" value="1"/>
</dbReference>
<accession>A0A4R7CY25</accession>
<proteinExistence type="predicted"/>
<organism evidence="3 4">
    <name type="scientific">Sphingobacterium paludis</name>
    <dbReference type="NCBI Taxonomy" id="1476465"/>
    <lineage>
        <taxon>Bacteria</taxon>
        <taxon>Pseudomonadati</taxon>
        <taxon>Bacteroidota</taxon>
        <taxon>Sphingobacteriia</taxon>
        <taxon>Sphingobacteriales</taxon>
        <taxon>Sphingobacteriaceae</taxon>
        <taxon>Sphingobacterium</taxon>
    </lineage>
</organism>
<keyword evidence="4" id="KW-1185">Reference proteome</keyword>
<name>A0A4R7CY25_9SPHI</name>
<sequence length="475" mass="54006">MRFCIYPLLLLLTFTSAKAQNCDCTQNLQSMISIFEKNDAGFQHIIDLKGEEAYMAHTKSYLAKVLEISDYDACQVALEGWLRFFRTGHHRLTKTDSTLKKQVSAAIWPKQFVEGDNLTRILADHVDSENPEGVLGTWKNKDHRMLVVEKDGRYIGVVVNDSLSWKKGQIVFTSDKLSKSGTVYRSSFRPVGLSRLELLDKDILRINDDTYRREGITRQMRKHDEAFYRLKNSADTYAEQRDDSTVYLRIPSFTFNKKAIDSVLRAFDVAIRSTPNLLIDLRDCQGGQDNNFSNLMPYLVSGVTRIVTAELLSTKLNNQMWDEIVKNPDLSEAEKSAYKKIQALLNNNLGSFVNIFGKDVILSKPDSILHYPKNVGIIIHENNFSTTEQFILAAAQSRKVKLFGRKTGGALDVSNMVETPLSTGDFVFEYCISRSLRIPEMSVDDKGIHPDFYLDKSIGENNWVDFVASTLNSWL</sequence>
<dbReference type="AlphaFoldDB" id="A0A4R7CY25"/>
<gene>
    <name evidence="3" type="ORF">B0I21_10861</name>
</gene>
<dbReference type="SUPFAM" id="SSF52096">
    <property type="entry name" value="ClpP/crotonase"/>
    <property type="match status" value="1"/>
</dbReference>
<evidence type="ECO:0000259" key="2">
    <source>
        <dbReference type="Pfam" id="PF03572"/>
    </source>
</evidence>
<evidence type="ECO:0000313" key="3">
    <source>
        <dbReference type="EMBL" id="TDS11004.1"/>
    </source>
</evidence>
<feature type="chain" id="PRO_5020326375" evidence="1">
    <location>
        <begin position="20"/>
        <end position="475"/>
    </location>
</feature>
<evidence type="ECO:0000313" key="4">
    <source>
        <dbReference type="Proteomes" id="UP000294752"/>
    </source>
</evidence>
<dbReference type="EMBL" id="SNZV01000008">
    <property type="protein sequence ID" value="TDS11004.1"/>
    <property type="molecule type" value="Genomic_DNA"/>
</dbReference>
<keyword evidence="1" id="KW-0732">Signal</keyword>
<feature type="domain" description="Tail specific protease" evidence="2">
    <location>
        <begin position="246"/>
        <end position="453"/>
    </location>
</feature>
<dbReference type="GO" id="GO:0006508">
    <property type="term" value="P:proteolysis"/>
    <property type="evidence" value="ECO:0007669"/>
    <property type="project" value="InterPro"/>
</dbReference>
<dbReference type="Gene3D" id="3.90.226.10">
    <property type="entry name" value="2-enoyl-CoA Hydratase, Chain A, domain 1"/>
    <property type="match status" value="1"/>
</dbReference>
<dbReference type="Proteomes" id="UP000294752">
    <property type="component" value="Unassembled WGS sequence"/>
</dbReference>
<dbReference type="InterPro" id="IPR005151">
    <property type="entry name" value="Tail-specific_protease"/>
</dbReference>
<dbReference type="InterPro" id="IPR029045">
    <property type="entry name" value="ClpP/crotonase-like_dom_sf"/>
</dbReference>
<dbReference type="OrthoDB" id="2327485at2"/>
<comment type="caution">
    <text evidence="3">The sequence shown here is derived from an EMBL/GenBank/DDBJ whole genome shotgun (WGS) entry which is preliminary data.</text>
</comment>
<evidence type="ECO:0000256" key="1">
    <source>
        <dbReference type="SAM" id="SignalP"/>
    </source>
</evidence>